<keyword evidence="2 9" id="KW-0812">Transmembrane</keyword>
<dbReference type="InterPro" id="IPR013783">
    <property type="entry name" value="Ig-like_fold"/>
</dbReference>
<dbReference type="PROSITE" id="PS50835">
    <property type="entry name" value="IG_LIKE"/>
    <property type="match status" value="1"/>
</dbReference>
<dbReference type="InterPro" id="IPR050160">
    <property type="entry name" value="MHC/Immunoglobulin"/>
</dbReference>
<evidence type="ECO:0000256" key="4">
    <source>
        <dbReference type="ARBA" id="ARBA00022989"/>
    </source>
</evidence>
<keyword evidence="4 9" id="KW-1133">Transmembrane helix</keyword>
<dbReference type="SUPFAM" id="SSF48726">
    <property type="entry name" value="Immunoglobulin"/>
    <property type="match status" value="1"/>
</dbReference>
<dbReference type="Pfam" id="PF07654">
    <property type="entry name" value="C1-set"/>
    <property type="match status" value="1"/>
</dbReference>
<keyword evidence="12" id="KW-1185">Reference proteome</keyword>
<feature type="non-terminal residue" evidence="11">
    <location>
        <position position="1"/>
    </location>
</feature>
<evidence type="ECO:0000313" key="12">
    <source>
        <dbReference type="Proteomes" id="UP000534107"/>
    </source>
</evidence>
<name>A0A7K9HCZ6_9PICI</name>
<dbReference type="GO" id="GO:0042613">
    <property type="term" value="C:MHC class II protein complex"/>
    <property type="evidence" value="ECO:0007669"/>
    <property type="project" value="UniProtKB-KW"/>
</dbReference>
<keyword evidence="6 9" id="KW-0472">Membrane</keyword>
<dbReference type="GO" id="GO:0002504">
    <property type="term" value="P:antigen processing and presentation of peptide or polysaccharide antigen via MHC class II"/>
    <property type="evidence" value="ECO:0007669"/>
    <property type="project" value="UniProtKB-KW"/>
</dbReference>
<evidence type="ECO:0000256" key="2">
    <source>
        <dbReference type="ARBA" id="ARBA00022692"/>
    </source>
</evidence>
<dbReference type="OrthoDB" id="10043043at2759"/>
<feature type="transmembrane region" description="Helical" evidence="9">
    <location>
        <begin position="195"/>
        <end position="219"/>
    </location>
</feature>
<evidence type="ECO:0000256" key="5">
    <source>
        <dbReference type="ARBA" id="ARBA00023130"/>
    </source>
</evidence>
<sequence length="226" mass="24960">GSFVMHVATSCPLATNGSVVDFSLTLVFNKNPLLCYHPEAQLWVACDWGLLHGVATILAFIFNRDKAWLERAEGHRRACHQLATNFWATTGQRRTPPQVLIVPFATSADSLLLTCHVWGFYPREVTVLWLRNGHLVATSNTSKILPNGDWTYQTQVTLKVTTKPGDTFTCLVQHPSLEQAIQEVWGPGLSPGLQVMVAAAVVLMILGLVIFSVGTYSYFHQRPGEG</sequence>
<keyword evidence="7" id="KW-0325">Glycoprotein</keyword>
<dbReference type="PANTHER" id="PTHR19944:SF65">
    <property type="entry name" value="HLA CLASS II HISTOCOMPATIBILITY ANTIGEN, DM BETA CHAIN"/>
    <property type="match status" value="1"/>
</dbReference>
<accession>A0A7K9HCZ6</accession>
<reference evidence="11 12" key="1">
    <citation type="submission" date="2019-09" db="EMBL/GenBank/DDBJ databases">
        <title>Bird 10,000 Genomes (B10K) Project - Family phase.</title>
        <authorList>
            <person name="Zhang G."/>
        </authorList>
    </citation>
    <scope>NUCLEOTIDE SEQUENCE [LARGE SCALE GENOMIC DNA]</scope>
    <source>
        <strain evidence="11">B10K-DU-001-16</strain>
        <tissue evidence="11">Muscle</tissue>
    </source>
</reference>
<comment type="subcellular location">
    <subcellularLocation>
        <location evidence="1">Membrane</location>
        <topology evidence="1">Single-pass type I membrane protein</topology>
    </subcellularLocation>
</comment>
<dbReference type="Gene3D" id="3.10.320.10">
    <property type="entry name" value="Class II Histocompatibility Antigen, M Beta Chain, Chain B, domain 1"/>
    <property type="match status" value="1"/>
</dbReference>
<organism evidence="11 12">
    <name type="scientific">Bucco capensis</name>
    <name type="common">collared puffbird</name>
    <dbReference type="NCBI Taxonomy" id="135168"/>
    <lineage>
        <taxon>Eukaryota</taxon>
        <taxon>Metazoa</taxon>
        <taxon>Chordata</taxon>
        <taxon>Craniata</taxon>
        <taxon>Vertebrata</taxon>
        <taxon>Euteleostomi</taxon>
        <taxon>Archelosauria</taxon>
        <taxon>Archosauria</taxon>
        <taxon>Dinosauria</taxon>
        <taxon>Saurischia</taxon>
        <taxon>Theropoda</taxon>
        <taxon>Coelurosauria</taxon>
        <taxon>Aves</taxon>
        <taxon>Neognathae</taxon>
        <taxon>Neoaves</taxon>
        <taxon>Telluraves</taxon>
        <taxon>Coraciimorphae</taxon>
        <taxon>Piciformes</taxon>
        <taxon>Bucconidae</taxon>
        <taxon>Bucco</taxon>
    </lineage>
</organism>
<dbReference type="InterPro" id="IPR003006">
    <property type="entry name" value="Ig/MHC_CS"/>
</dbReference>
<dbReference type="InterPro" id="IPR036179">
    <property type="entry name" value="Ig-like_dom_sf"/>
</dbReference>
<keyword evidence="5" id="KW-1064">Adaptive immunity</keyword>
<evidence type="ECO:0000256" key="9">
    <source>
        <dbReference type="SAM" id="Phobius"/>
    </source>
</evidence>
<dbReference type="InterPro" id="IPR011162">
    <property type="entry name" value="MHC_I/II-like_Ag-recog"/>
</dbReference>
<dbReference type="AlphaFoldDB" id="A0A7K9HCZ6"/>
<dbReference type="InterPro" id="IPR007110">
    <property type="entry name" value="Ig-like_dom"/>
</dbReference>
<gene>
    <name evidence="11" type="primary">Hladmb_1</name>
    <name evidence="11" type="ORF">BUCCAP_R02737</name>
</gene>
<feature type="transmembrane region" description="Helical" evidence="9">
    <location>
        <begin position="99"/>
        <end position="121"/>
    </location>
</feature>
<dbReference type="InterPro" id="IPR003597">
    <property type="entry name" value="Ig_C1-set"/>
</dbReference>
<evidence type="ECO:0000313" key="11">
    <source>
        <dbReference type="EMBL" id="NXH10895.1"/>
    </source>
</evidence>
<evidence type="ECO:0000256" key="7">
    <source>
        <dbReference type="ARBA" id="ARBA00023180"/>
    </source>
</evidence>
<feature type="non-terminal residue" evidence="11">
    <location>
        <position position="226"/>
    </location>
</feature>
<dbReference type="Proteomes" id="UP000534107">
    <property type="component" value="Unassembled WGS sequence"/>
</dbReference>
<dbReference type="InterPro" id="IPR014745">
    <property type="entry name" value="MHC_II_a/b_N"/>
</dbReference>
<dbReference type="GO" id="GO:0002250">
    <property type="term" value="P:adaptive immune response"/>
    <property type="evidence" value="ECO:0007669"/>
    <property type="project" value="UniProtKB-KW"/>
</dbReference>
<dbReference type="PANTHER" id="PTHR19944">
    <property type="entry name" value="MHC CLASS II-RELATED"/>
    <property type="match status" value="1"/>
</dbReference>
<evidence type="ECO:0000259" key="10">
    <source>
        <dbReference type="PROSITE" id="PS50835"/>
    </source>
</evidence>
<feature type="transmembrane region" description="Helical" evidence="9">
    <location>
        <begin position="40"/>
        <end position="62"/>
    </location>
</feature>
<evidence type="ECO:0000256" key="3">
    <source>
        <dbReference type="ARBA" id="ARBA00022859"/>
    </source>
</evidence>
<dbReference type="CDD" id="cd21002">
    <property type="entry name" value="IgC1_MHC_II_beta_HLA-DM"/>
    <property type="match status" value="1"/>
</dbReference>
<evidence type="ECO:0000256" key="6">
    <source>
        <dbReference type="ARBA" id="ARBA00023136"/>
    </source>
</evidence>
<dbReference type="SUPFAM" id="SSF54452">
    <property type="entry name" value="MHC antigen-recognition domain"/>
    <property type="match status" value="1"/>
</dbReference>
<keyword evidence="3" id="KW-0391">Immunity</keyword>
<dbReference type="PROSITE" id="PS00290">
    <property type="entry name" value="IG_MHC"/>
    <property type="match status" value="1"/>
</dbReference>
<dbReference type="Gene3D" id="2.60.40.10">
    <property type="entry name" value="Immunoglobulins"/>
    <property type="match status" value="1"/>
</dbReference>
<keyword evidence="8" id="KW-0491">MHC II</keyword>
<dbReference type="SMART" id="SM00407">
    <property type="entry name" value="IGc1"/>
    <property type="match status" value="1"/>
</dbReference>
<evidence type="ECO:0000256" key="1">
    <source>
        <dbReference type="ARBA" id="ARBA00004479"/>
    </source>
</evidence>
<feature type="domain" description="Ig-like" evidence="10">
    <location>
        <begin position="97"/>
        <end position="182"/>
    </location>
</feature>
<proteinExistence type="predicted"/>
<protein>
    <submittedName>
        <fullName evidence="11">DMB protein</fullName>
    </submittedName>
</protein>
<comment type="caution">
    <text evidence="11">The sequence shown here is derived from an EMBL/GenBank/DDBJ whole genome shotgun (WGS) entry which is preliminary data.</text>
</comment>
<evidence type="ECO:0000256" key="8">
    <source>
        <dbReference type="ARBA" id="ARBA00023182"/>
    </source>
</evidence>
<dbReference type="EMBL" id="VWZO01002806">
    <property type="protein sequence ID" value="NXH10895.1"/>
    <property type="molecule type" value="Genomic_DNA"/>
</dbReference>